<comment type="subcellular location">
    <subcellularLocation>
        <location evidence="1">Nucleus</location>
    </subcellularLocation>
</comment>
<feature type="compositionally biased region" description="Acidic residues" evidence="4">
    <location>
        <begin position="193"/>
        <end position="202"/>
    </location>
</feature>
<feature type="compositionally biased region" description="Basic residues" evidence="4">
    <location>
        <begin position="206"/>
        <end position="217"/>
    </location>
</feature>
<feature type="region of interest" description="Disordered" evidence="4">
    <location>
        <begin position="193"/>
        <end position="232"/>
    </location>
</feature>
<dbReference type="Proteomes" id="UP001303473">
    <property type="component" value="Unassembled WGS sequence"/>
</dbReference>
<evidence type="ECO:0000256" key="3">
    <source>
        <dbReference type="ARBA" id="ARBA00023242"/>
    </source>
</evidence>
<evidence type="ECO:0000313" key="6">
    <source>
        <dbReference type="Proteomes" id="UP001303473"/>
    </source>
</evidence>
<name>A0AAN6MYM1_9PEZI</name>
<evidence type="ECO:0000256" key="2">
    <source>
        <dbReference type="ARBA" id="ARBA00005907"/>
    </source>
</evidence>
<dbReference type="PANTHER" id="PTHR12687:SF4">
    <property type="entry name" value="NUCLEOLAR COMPLEX PROTEIN 2 HOMOLOG"/>
    <property type="match status" value="1"/>
</dbReference>
<protein>
    <submittedName>
        <fullName evidence="5">Noc2p family-domain-containing protein</fullName>
    </submittedName>
</protein>
<dbReference type="InterPro" id="IPR005343">
    <property type="entry name" value="Noc2"/>
</dbReference>
<feature type="region of interest" description="Disordered" evidence="4">
    <location>
        <begin position="716"/>
        <end position="801"/>
    </location>
</feature>
<dbReference type="GO" id="GO:0005654">
    <property type="term" value="C:nucleoplasm"/>
    <property type="evidence" value="ECO:0007669"/>
    <property type="project" value="TreeGrafter"/>
</dbReference>
<evidence type="ECO:0000256" key="1">
    <source>
        <dbReference type="ARBA" id="ARBA00004123"/>
    </source>
</evidence>
<evidence type="ECO:0000313" key="5">
    <source>
        <dbReference type="EMBL" id="KAK3935932.1"/>
    </source>
</evidence>
<proteinExistence type="inferred from homology"/>
<feature type="compositionally biased region" description="Acidic residues" evidence="4">
    <location>
        <begin position="741"/>
        <end position="801"/>
    </location>
</feature>
<keyword evidence="6" id="KW-1185">Reference proteome</keyword>
<dbReference type="AlphaFoldDB" id="A0AAN6MYM1"/>
<dbReference type="GO" id="GO:0042273">
    <property type="term" value="P:ribosomal large subunit biogenesis"/>
    <property type="evidence" value="ECO:0007669"/>
    <property type="project" value="TreeGrafter"/>
</dbReference>
<reference evidence="6" key="1">
    <citation type="journal article" date="2023" name="Mol. Phylogenet. Evol.">
        <title>Genome-scale phylogeny and comparative genomics of the fungal order Sordariales.</title>
        <authorList>
            <person name="Hensen N."/>
            <person name="Bonometti L."/>
            <person name="Westerberg I."/>
            <person name="Brannstrom I.O."/>
            <person name="Guillou S."/>
            <person name="Cros-Aarteil S."/>
            <person name="Calhoun S."/>
            <person name="Haridas S."/>
            <person name="Kuo A."/>
            <person name="Mondo S."/>
            <person name="Pangilinan J."/>
            <person name="Riley R."/>
            <person name="LaButti K."/>
            <person name="Andreopoulos B."/>
            <person name="Lipzen A."/>
            <person name="Chen C."/>
            <person name="Yan M."/>
            <person name="Daum C."/>
            <person name="Ng V."/>
            <person name="Clum A."/>
            <person name="Steindorff A."/>
            <person name="Ohm R.A."/>
            <person name="Martin F."/>
            <person name="Silar P."/>
            <person name="Natvig D.O."/>
            <person name="Lalanne C."/>
            <person name="Gautier V."/>
            <person name="Ament-Velasquez S.L."/>
            <person name="Kruys A."/>
            <person name="Hutchinson M.I."/>
            <person name="Powell A.J."/>
            <person name="Barry K."/>
            <person name="Miller A.N."/>
            <person name="Grigoriev I.V."/>
            <person name="Debuchy R."/>
            <person name="Gladieux P."/>
            <person name="Hiltunen Thoren M."/>
            <person name="Johannesson H."/>
        </authorList>
    </citation>
    <scope>NUCLEOTIDE SEQUENCE [LARGE SCALE GENOMIC DNA]</scope>
    <source>
        <strain evidence="6">CBS 340.73</strain>
    </source>
</reference>
<comment type="similarity">
    <text evidence="2">Belongs to the NOC2 family.</text>
</comment>
<feature type="compositionally biased region" description="Basic and acidic residues" evidence="4">
    <location>
        <begin position="719"/>
        <end position="740"/>
    </location>
</feature>
<dbReference type="PANTHER" id="PTHR12687">
    <property type="entry name" value="NUCLEOLAR COMPLEX 2 AND RAD4-RELATED"/>
    <property type="match status" value="1"/>
</dbReference>
<organism evidence="5 6">
    <name type="scientific">Diplogelasinospora grovesii</name>
    <dbReference type="NCBI Taxonomy" id="303347"/>
    <lineage>
        <taxon>Eukaryota</taxon>
        <taxon>Fungi</taxon>
        <taxon>Dikarya</taxon>
        <taxon>Ascomycota</taxon>
        <taxon>Pezizomycotina</taxon>
        <taxon>Sordariomycetes</taxon>
        <taxon>Sordariomycetidae</taxon>
        <taxon>Sordariales</taxon>
        <taxon>Diplogelasinosporaceae</taxon>
        <taxon>Diplogelasinospora</taxon>
    </lineage>
</organism>
<sequence length="801" mass="90078">MTASKKNLKATKKFEKKHLKGVLEKRKTTAKIKQRAQVKAKKHGKRAQDNEFYKSGAADGDDSKAKKAGAPVKASDMSVDDFFKGGFEILDKKLSGKKANGKLGKRKRDQPDAGEEDGSGSDDSGAESSEVEMPIDSEDDQEMGDAEDGVGMSKGAMDALAKNDPEFYKFLQENDPEALEFDPDADFAEIDELSGSDEEEEEQPKTKKQKKEGKKGKKDTEEETGDDELTQPMVARWKQSMSETHSLRAARQVVIAFRCAAHLNEDEDVKQKYTISNPEVFHDILVVALKQIPVVLQHHLPVKESAAGKVYVNTDTKKFKTLSMLVKSYAASIIHLLGTLSDDATLKLTLSALQPLLPYLLSFRKLLKVLVKTVVAFWSQSASAETTRITAFLVLRRLMVIGDKGIRESVLKATYQGLIQGSRHTNAVTIQGINLMKNSAAELWGIDQGLGYTTAFAFIRQLAIHLRNSIVNNKNESYKAVYNWQYVHSLDFWSCVLSEHCSPLREAEAGKESQLKLLIYPLVQVTMGALRLIPTALYFPIRFQLTRSLLRLSRATDTYIPVAPALLEVLSSAEMKKPPKSATLKSLDFHVAYKAPKSYLRTRVYQDGVGEQVVELLSEFFVLWSKNIAFPEFSLPVIIMLKRWLKESRKKSTGNKNGKLGGQLVLLVQKLEANAKFIEERRSKVDFAPKDRAQVNAFLKDLEWEKTPLGAFVVGQRKQRAEKQKMMEEARKEEERKRKEEEEEAKEDAGGDDDDEEEEEDSEGEEDEDMEDGSEEEEEEEGSDEEEMEEEDEDEGEEESE</sequence>
<dbReference type="GO" id="GO:0030690">
    <property type="term" value="C:Noc1p-Noc2p complex"/>
    <property type="evidence" value="ECO:0007669"/>
    <property type="project" value="TreeGrafter"/>
</dbReference>
<accession>A0AAN6MYM1</accession>
<feature type="region of interest" description="Disordered" evidence="4">
    <location>
        <begin position="1"/>
        <end position="75"/>
    </location>
</feature>
<gene>
    <name evidence="5" type="ORF">QBC46DRAFT_396375</name>
</gene>
<keyword evidence="3" id="KW-0539">Nucleus</keyword>
<dbReference type="GO" id="GO:0030691">
    <property type="term" value="C:Noc2p-Noc3p complex"/>
    <property type="evidence" value="ECO:0007669"/>
    <property type="project" value="TreeGrafter"/>
</dbReference>
<dbReference type="GO" id="GO:0005730">
    <property type="term" value="C:nucleolus"/>
    <property type="evidence" value="ECO:0007669"/>
    <property type="project" value="TreeGrafter"/>
</dbReference>
<dbReference type="Pfam" id="PF03715">
    <property type="entry name" value="Noc2"/>
    <property type="match status" value="1"/>
</dbReference>
<feature type="compositionally biased region" description="Basic residues" evidence="4">
    <location>
        <begin position="28"/>
        <end position="45"/>
    </location>
</feature>
<feature type="compositionally biased region" description="Basic residues" evidence="4">
    <location>
        <begin position="98"/>
        <end position="108"/>
    </location>
</feature>
<feature type="compositionally biased region" description="Acidic residues" evidence="4">
    <location>
        <begin position="129"/>
        <end position="148"/>
    </location>
</feature>
<evidence type="ECO:0000256" key="4">
    <source>
        <dbReference type="SAM" id="MobiDB-lite"/>
    </source>
</evidence>
<feature type="region of interest" description="Disordered" evidence="4">
    <location>
        <begin position="98"/>
        <end position="158"/>
    </location>
</feature>
<dbReference type="EMBL" id="MU853901">
    <property type="protein sequence ID" value="KAK3935932.1"/>
    <property type="molecule type" value="Genomic_DNA"/>
</dbReference>
<feature type="compositionally biased region" description="Basic residues" evidence="4">
    <location>
        <begin position="1"/>
        <end position="20"/>
    </location>
</feature>
<comment type="caution">
    <text evidence="5">The sequence shown here is derived from an EMBL/GenBank/DDBJ whole genome shotgun (WGS) entry which is preliminary data.</text>
</comment>